<evidence type="ECO:0000313" key="3">
    <source>
        <dbReference type="Proteomes" id="UP000195062"/>
    </source>
</evidence>
<reference evidence="2 3" key="1">
    <citation type="submission" date="2016-08" db="EMBL/GenBank/DDBJ databases">
        <title>Genome sequence of Clavibacter michiganensis subsp. michiganensis strain CASJ007.</title>
        <authorList>
            <person name="Thapa S.P."/>
            <person name="Coaker G."/>
        </authorList>
    </citation>
    <scope>NUCLEOTIDE SEQUENCE [LARGE SCALE GENOMIC DNA]</scope>
    <source>
        <strain evidence="2">CASJ007</strain>
    </source>
</reference>
<dbReference type="AlphaFoldDB" id="A0A251XFU4"/>
<feature type="region of interest" description="Disordered" evidence="1">
    <location>
        <begin position="55"/>
        <end position="101"/>
    </location>
</feature>
<protein>
    <submittedName>
        <fullName evidence="2">Uncharacterized protein</fullName>
    </submittedName>
</protein>
<evidence type="ECO:0000256" key="1">
    <source>
        <dbReference type="SAM" id="MobiDB-lite"/>
    </source>
</evidence>
<name>A0A251XFU4_CLAMM</name>
<feature type="region of interest" description="Disordered" evidence="1">
    <location>
        <begin position="1"/>
        <end position="35"/>
    </location>
</feature>
<comment type="caution">
    <text evidence="2">The sequence shown here is derived from an EMBL/GenBank/DDBJ whole genome shotgun (WGS) entry which is preliminary data.</text>
</comment>
<evidence type="ECO:0000313" key="2">
    <source>
        <dbReference type="EMBL" id="OUE01005.1"/>
    </source>
</evidence>
<dbReference type="Proteomes" id="UP000195062">
    <property type="component" value="Unassembled WGS sequence"/>
</dbReference>
<sequence length="101" mass="9943">MAAVNLGRKPAPATDAPRAPGALVSAASEAAKMGPAHVEEPVAYDAILLASFGGPRARTTSSRSSATSPPVAGSPRSASRRSPTTTARSAASAPSTSRTAS</sequence>
<keyword evidence="3" id="KW-1185">Reference proteome</keyword>
<accession>A0A251XFU4</accession>
<organism evidence="2 3">
    <name type="scientific">Clavibacter michiganensis subsp. michiganensis</name>
    <dbReference type="NCBI Taxonomy" id="33013"/>
    <lineage>
        <taxon>Bacteria</taxon>
        <taxon>Bacillati</taxon>
        <taxon>Actinomycetota</taxon>
        <taxon>Actinomycetes</taxon>
        <taxon>Micrococcales</taxon>
        <taxon>Microbacteriaceae</taxon>
        <taxon>Clavibacter</taxon>
    </lineage>
</organism>
<proteinExistence type="predicted"/>
<dbReference type="EMBL" id="MDHH01000004">
    <property type="protein sequence ID" value="OUE01005.1"/>
    <property type="molecule type" value="Genomic_DNA"/>
</dbReference>
<gene>
    <name evidence="2" type="ORF">CMMCAS07_16315</name>
</gene>